<sequence length="281" mass="32196">MFRLKITNGRNGDGTNHAINPFKPSKPINQTNYLYRRNQSNIALNRENSKYSVTLGSRTPTNKIFVNIQKNGLPVINYPRAQTSVNLRSKPSSARSSNREQENSIKSQQDCTCILCLNKLLTSRKKAKTSMDKNMDHWAVDSKHFLETLDQIRMSVKINRDYEMNNGLNGSNQKLDSQRSDSKMRYLHKSSRIKLWKPSEIDKWASSFNLESSEFDTDSNDIIENLSKDSSSSSLKQRDIIVNNDFNEESVTNQNDFDYPSNPPASPLSFYRIPIALPMDD</sequence>
<evidence type="ECO:0000313" key="3">
    <source>
        <dbReference type="Proteomes" id="UP000663879"/>
    </source>
</evidence>
<feature type="region of interest" description="Disordered" evidence="1">
    <location>
        <begin position="85"/>
        <end position="104"/>
    </location>
</feature>
<evidence type="ECO:0000313" key="2">
    <source>
        <dbReference type="EMBL" id="CAF1006634.1"/>
    </source>
</evidence>
<name>A0A814H960_9BILA</name>
<dbReference type="Proteomes" id="UP000663879">
    <property type="component" value="Unassembled WGS sequence"/>
</dbReference>
<dbReference type="OrthoDB" id="10454984at2759"/>
<dbReference type="EMBL" id="CAJNOC010004016">
    <property type="protein sequence ID" value="CAF1006634.1"/>
    <property type="molecule type" value="Genomic_DNA"/>
</dbReference>
<proteinExistence type="predicted"/>
<gene>
    <name evidence="2" type="ORF">OXX778_LOCUS16682</name>
</gene>
<organism evidence="2 3">
    <name type="scientific">Brachionus calyciflorus</name>
    <dbReference type="NCBI Taxonomy" id="104777"/>
    <lineage>
        <taxon>Eukaryota</taxon>
        <taxon>Metazoa</taxon>
        <taxon>Spiralia</taxon>
        <taxon>Gnathifera</taxon>
        <taxon>Rotifera</taxon>
        <taxon>Eurotatoria</taxon>
        <taxon>Monogononta</taxon>
        <taxon>Pseudotrocha</taxon>
        <taxon>Ploima</taxon>
        <taxon>Brachionidae</taxon>
        <taxon>Brachionus</taxon>
    </lineage>
</organism>
<reference evidence="2" key="1">
    <citation type="submission" date="2021-02" db="EMBL/GenBank/DDBJ databases">
        <authorList>
            <person name="Nowell W R."/>
        </authorList>
    </citation>
    <scope>NUCLEOTIDE SEQUENCE</scope>
    <source>
        <strain evidence="2">Ploen Becks lab</strain>
    </source>
</reference>
<protein>
    <submittedName>
        <fullName evidence="2">Uncharacterized protein</fullName>
    </submittedName>
</protein>
<dbReference type="AlphaFoldDB" id="A0A814H960"/>
<comment type="caution">
    <text evidence="2">The sequence shown here is derived from an EMBL/GenBank/DDBJ whole genome shotgun (WGS) entry which is preliminary data.</text>
</comment>
<feature type="compositionally biased region" description="Polar residues" evidence="1">
    <location>
        <begin position="85"/>
        <end position="96"/>
    </location>
</feature>
<evidence type="ECO:0000256" key="1">
    <source>
        <dbReference type="SAM" id="MobiDB-lite"/>
    </source>
</evidence>
<keyword evidence="3" id="KW-1185">Reference proteome</keyword>
<accession>A0A814H960</accession>